<dbReference type="Proteomes" id="UP000229730">
    <property type="component" value="Unassembled WGS sequence"/>
</dbReference>
<dbReference type="InterPro" id="IPR003594">
    <property type="entry name" value="HATPase_dom"/>
</dbReference>
<dbReference type="PROSITE" id="PS50109">
    <property type="entry name" value="HIS_KIN"/>
    <property type="match status" value="1"/>
</dbReference>
<keyword evidence="6" id="KW-0418">Kinase</keyword>
<gene>
    <name evidence="15" type="ORF">CRD36_08225</name>
</gene>
<feature type="transmembrane region" description="Helical" evidence="12">
    <location>
        <begin position="110"/>
        <end position="130"/>
    </location>
</feature>
<dbReference type="SMART" id="SM00448">
    <property type="entry name" value="REC"/>
    <property type="match status" value="1"/>
</dbReference>
<comment type="subunit">
    <text evidence="9">At low DSF concentrations, interacts with RpfF.</text>
</comment>
<feature type="transmembrane region" description="Helical" evidence="12">
    <location>
        <begin position="136"/>
        <end position="154"/>
    </location>
</feature>
<dbReference type="InterPro" id="IPR003661">
    <property type="entry name" value="HisK_dim/P_dom"/>
</dbReference>
<dbReference type="EC" id="2.7.13.3" evidence="2"/>
<dbReference type="GO" id="GO:0005524">
    <property type="term" value="F:ATP binding"/>
    <property type="evidence" value="ECO:0007669"/>
    <property type="project" value="UniProtKB-KW"/>
</dbReference>
<feature type="transmembrane region" description="Helical" evidence="12">
    <location>
        <begin position="47"/>
        <end position="68"/>
    </location>
</feature>
<keyword evidence="7" id="KW-0067">ATP-binding</keyword>
<keyword evidence="5" id="KW-0547">Nucleotide-binding</keyword>
<dbReference type="SUPFAM" id="SSF47384">
    <property type="entry name" value="Homodimeric domain of signal transducing histidine kinase"/>
    <property type="match status" value="1"/>
</dbReference>
<dbReference type="Gene3D" id="3.40.50.2300">
    <property type="match status" value="1"/>
</dbReference>
<dbReference type="InterPro" id="IPR036097">
    <property type="entry name" value="HisK_dim/P_sf"/>
</dbReference>
<dbReference type="PROSITE" id="PS50110">
    <property type="entry name" value="RESPONSE_REGULATORY"/>
    <property type="match status" value="1"/>
</dbReference>
<evidence type="ECO:0000259" key="13">
    <source>
        <dbReference type="PROSITE" id="PS50109"/>
    </source>
</evidence>
<dbReference type="SUPFAM" id="SSF55874">
    <property type="entry name" value="ATPase domain of HSP90 chaperone/DNA topoisomerase II/histidine kinase"/>
    <property type="match status" value="1"/>
</dbReference>
<dbReference type="Pfam" id="PF00512">
    <property type="entry name" value="HisKA"/>
    <property type="match status" value="1"/>
</dbReference>
<feature type="transmembrane region" description="Helical" evidence="12">
    <location>
        <begin position="161"/>
        <end position="180"/>
    </location>
</feature>
<reference evidence="15 16" key="1">
    <citation type="submission" date="2017-10" db="EMBL/GenBank/DDBJ databases">
        <title>Frigbacter circumglobatus gen. nov. sp. nov., isolated from sediment cultured in situ.</title>
        <authorList>
            <person name="Zhao Z."/>
        </authorList>
    </citation>
    <scope>NUCLEOTIDE SEQUENCE [LARGE SCALE GENOMIC DNA]</scope>
    <source>
        <strain evidence="15 16">ZYL</strain>
    </source>
</reference>
<proteinExistence type="predicted"/>
<sequence length="660" mass="73365">MMSNLLVNERHPMEEQGLLPSQRESTASTERSSAVFSESVRLLYNNLPLTVGANILLSALVGWIMLGTTPTWELWAWFGGIVGVSIVRLYAWYLFSRDHSIQSLIAWRRWYMLAIFVMGLLWAYCIWLAQLSSNELNIYLITFVIAGITSGIVASTAGDKIAVLTFNTPVLGALALYFIYEGHYEYSTLLLVHFLFVANLSKNIGFMIEQQIITKHKNIELAEQAVAEKNRAEIVGANLESQNKALQEMQRALRLKHGEVEALAQENMQSREAAEQASIAKSNFLASMSHELRTPMSGVLGMLSLLMSTDLDDKQHKYTTAATSSGERLLQLLNDILDLSKIEAGKIELDIVEISLRNILIDTEILWRPIAEEKGLDLNVTISDELPDAFLGDPLRVRQVLANLVSNAIKFSSQGGVTILLTGVEAENMEWLITFQVTDTGVGIAPEVQDELFHKFVQADASISRKFGGTGLGLVICKQLVELMGGEIMLDSQSGQGTTFCFSLKLHKLTDRNALCNALGVVEFGGDFDLVLSREVRILLAEDNEINRLIVLSLLEYDKLLIDEAENGIKAVEMIKKQHYDLVLMDIQMPEMDGMEATRVIRNMPTGQTDIPIIALTANAMAGDKEKYLAGGMQDYISKPIQKKAFFDALTRQCDAIKIC</sequence>
<dbReference type="InParanoid" id="A0A2G4YSZ0"/>
<dbReference type="InterPro" id="IPR004358">
    <property type="entry name" value="Sig_transdc_His_kin-like_C"/>
</dbReference>
<dbReference type="CDD" id="cd00082">
    <property type="entry name" value="HisKA"/>
    <property type="match status" value="1"/>
</dbReference>
<name>A0A2G4YSZ0_9PROT</name>
<dbReference type="AlphaFoldDB" id="A0A2G4YSZ0"/>
<comment type="caution">
    <text evidence="15">The sequence shown here is derived from an EMBL/GenBank/DDBJ whole genome shotgun (WGS) entry which is preliminary data.</text>
</comment>
<evidence type="ECO:0000256" key="2">
    <source>
        <dbReference type="ARBA" id="ARBA00012438"/>
    </source>
</evidence>
<evidence type="ECO:0000256" key="3">
    <source>
        <dbReference type="ARBA" id="ARBA00022553"/>
    </source>
</evidence>
<dbReference type="PANTHER" id="PTHR45339:SF1">
    <property type="entry name" value="HYBRID SIGNAL TRANSDUCTION HISTIDINE KINASE J"/>
    <property type="match status" value="1"/>
</dbReference>
<evidence type="ECO:0000256" key="6">
    <source>
        <dbReference type="ARBA" id="ARBA00022777"/>
    </source>
</evidence>
<accession>A0A2G4YSZ0</accession>
<organism evidence="15 16">
    <name type="scientific">Paremcibacter congregatus</name>
    <dbReference type="NCBI Taxonomy" id="2043170"/>
    <lineage>
        <taxon>Bacteria</taxon>
        <taxon>Pseudomonadati</taxon>
        <taxon>Pseudomonadota</taxon>
        <taxon>Alphaproteobacteria</taxon>
        <taxon>Emcibacterales</taxon>
        <taxon>Emcibacteraceae</taxon>
        <taxon>Paremcibacter</taxon>
    </lineage>
</organism>
<evidence type="ECO:0000256" key="5">
    <source>
        <dbReference type="ARBA" id="ARBA00022741"/>
    </source>
</evidence>
<dbReference type="SUPFAM" id="SSF52172">
    <property type="entry name" value="CheY-like"/>
    <property type="match status" value="1"/>
</dbReference>
<evidence type="ECO:0000256" key="4">
    <source>
        <dbReference type="ARBA" id="ARBA00022679"/>
    </source>
</evidence>
<dbReference type="FunFam" id="3.30.565.10:FF:000010">
    <property type="entry name" value="Sensor histidine kinase RcsC"/>
    <property type="match status" value="1"/>
</dbReference>
<dbReference type="EMBL" id="PDEM01000016">
    <property type="protein sequence ID" value="PHZ85370.1"/>
    <property type="molecule type" value="Genomic_DNA"/>
</dbReference>
<keyword evidence="3 11" id="KW-0597">Phosphoprotein</keyword>
<keyword evidence="12" id="KW-0812">Transmembrane</keyword>
<dbReference type="OrthoDB" id="9789782at2"/>
<feature type="domain" description="Response regulatory" evidence="14">
    <location>
        <begin position="537"/>
        <end position="654"/>
    </location>
</feature>
<dbReference type="CDD" id="cd16922">
    <property type="entry name" value="HATPase_EvgS-ArcB-TorS-like"/>
    <property type="match status" value="1"/>
</dbReference>
<evidence type="ECO:0000256" key="9">
    <source>
        <dbReference type="ARBA" id="ARBA00064003"/>
    </source>
</evidence>
<dbReference type="SMART" id="SM00387">
    <property type="entry name" value="HATPase_c"/>
    <property type="match status" value="1"/>
</dbReference>
<dbReference type="Pfam" id="PF02518">
    <property type="entry name" value="HATPase_c"/>
    <property type="match status" value="1"/>
</dbReference>
<evidence type="ECO:0000256" key="1">
    <source>
        <dbReference type="ARBA" id="ARBA00000085"/>
    </source>
</evidence>
<keyword evidence="8" id="KW-0902">Two-component regulatory system</keyword>
<dbReference type="SMART" id="SM00388">
    <property type="entry name" value="HisKA"/>
    <property type="match status" value="1"/>
</dbReference>
<evidence type="ECO:0000256" key="11">
    <source>
        <dbReference type="PROSITE-ProRule" id="PRU00169"/>
    </source>
</evidence>
<evidence type="ECO:0000256" key="10">
    <source>
        <dbReference type="ARBA" id="ARBA00068150"/>
    </source>
</evidence>
<dbReference type="Pfam" id="PF00072">
    <property type="entry name" value="Response_reg"/>
    <property type="match status" value="1"/>
</dbReference>
<evidence type="ECO:0000313" key="15">
    <source>
        <dbReference type="EMBL" id="PHZ85370.1"/>
    </source>
</evidence>
<keyword evidence="16" id="KW-1185">Reference proteome</keyword>
<dbReference type="InterPro" id="IPR005467">
    <property type="entry name" value="His_kinase_dom"/>
</dbReference>
<evidence type="ECO:0000256" key="12">
    <source>
        <dbReference type="SAM" id="Phobius"/>
    </source>
</evidence>
<feature type="modified residue" description="4-aspartylphosphate" evidence="11">
    <location>
        <position position="586"/>
    </location>
</feature>
<evidence type="ECO:0000256" key="8">
    <source>
        <dbReference type="ARBA" id="ARBA00023012"/>
    </source>
</evidence>
<evidence type="ECO:0000313" key="16">
    <source>
        <dbReference type="Proteomes" id="UP000229730"/>
    </source>
</evidence>
<dbReference type="GO" id="GO:0000155">
    <property type="term" value="F:phosphorelay sensor kinase activity"/>
    <property type="evidence" value="ECO:0007669"/>
    <property type="project" value="InterPro"/>
</dbReference>
<feature type="transmembrane region" description="Helical" evidence="12">
    <location>
        <begin position="74"/>
        <end position="95"/>
    </location>
</feature>
<evidence type="ECO:0000256" key="7">
    <source>
        <dbReference type="ARBA" id="ARBA00022840"/>
    </source>
</evidence>
<comment type="catalytic activity">
    <reaction evidence="1">
        <text>ATP + protein L-histidine = ADP + protein N-phospho-L-histidine.</text>
        <dbReference type="EC" id="2.7.13.3"/>
    </reaction>
</comment>
<dbReference type="PRINTS" id="PR00344">
    <property type="entry name" value="BCTRLSENSOR"/>
</dbReference>
<feature type="domain" description="Histidine kinase" evidence="13">
    <location>
        <begin position="287"/>
        <end position="508"/>
    </location>
</feature>
<dbReference type="CDD" id="cd17546">
    <property type="entry name" value="REC_hyHK_CKI1_RcsC-like"/>
    <property type="match status" value="1"/>
</dbReference>
<dbReference type="InterPro" id="IPR001789">
    <property type="entry name" value="Sig_transdc_resp-reg_receiver"/>
</dbReference>
<keyword evidence="4" id="KW-0808">Transferase</keyword>
<keyword evidence="12" id="KW-1133">Transmembrane helix</keyword>
<evidence type="ECO:0000259" key="14">
    <source>
        <dbReference type="PROSITE" id="PS50110"/>
    </source>
</evidence>
<dbReference type="FunFam" id="1.10.287.130:FF:000002">
    <property type="entry name" value="Two-component osmosensing histidine kinase"/>
    <property type="match status" value="1"/>
</dbReference>
<protein>
    <recommendedName>
        <fullName evidence="10">Sensory/regulatory protein RpfC</fullName>
        <ecNumber evidence="2">2.7.13.3</ecNumber>
    </recommendedName>
</protein>
<keyword evidence="12" id="KW-0472">Membrane</keyword>
<dbReference type="FunCoup" id="A0A2G4YSZ0">
    <property type="interactions" value="310"/>
</dbReference>
<dbReference type="InterPro" id="IPR036890">
    <property type="entry name" value="HATPase_C_sf"/>
</dbReference>
<dbReference type="PANTHER" id="PTHR45339">
    <property type="entry name" value="HYBRID SIGNAL TRANSDUCTION HISTIDINE KINASE J"/>
    <property type="match status" value="1"/>
</dbReference>
<dbReference type="InterPro" id="IPR011006">
    <property type="entry name" value="CheY-like_superfamily"/>
</dbReference>
<dbReference type="Gene3D" id="1.10.287.130">
    <property type="match status" value="1"/>
</dbReference>
<dbReference type="Gene3D" id="3.30.565.10">
    <property type="entry name" value="Histidine kinase-like ATPase, C-terminal domain"/>
    <property type="match status" value="1"/>
</dbReference>